<evidence type="ECO:0008006" key="9">
    <source>
        <dbReference type="Google" id="ProtNLM"/>
    </source>
</evidence>
<dbReference type="SUPFAM" id="SSF53300">
    <property type="entry name" value="vWA-like"/>
    <property type="match status" value="1"/>
</dbReference>
<dbReference type="AlphaFoldDB" id="A0ABD3MLG9"/>
<keyword evidence="2" id="KW-0964">Secreted</keyword>
<feature type="region of interest" description="Disordered" evidence="4">
    <location>
        <begin position="663"/>
        <end position="731"/>
    </location>
</feature>
<feature type="domain" description="Hemicentin-1-like von Willebrand factor A" evidence="5">
    <location>
        <begin position="167"/>
        <end position="317"/>
    </location>
</feature>
<keyword evidence="3" id="KW-0732">Signal</keyword>
<dbReference type="InterPro" id="IPR056862">
    <property type="entry name" value="VWA7_N"/>
</dbReference>
<dbReference type="InterPro" id="IPR052577">
    <property type="entry name" value="VWA7"/>
</dbReference>
<evidence type="ECO:0000313" key="7">
    <source>
        <dbReference type="EMBL" id="KAL3763703.1"/>
    </source>
</evidence>
<name>A0ABD3MLG9_9STRA</name>
<comment type="caution">
    <text evidence="7">The sequence shown here is derived from an EMBL/GenBank/DDBJ whole genome shotgun (WGS) entry which is preliminary data.</text>
</comment>
<keyword evidence="8" id="KW-1185">Reference proteome</keyword>
<evidence type="ECO:0000256" key="2">
    <source>
        <dbReference type="ARBA" id="ARBA00022525"/>
    </source>
</evidence>
<evidence type="ECO:0000313" key="8">
    <source>
        <dbReference type="Proteomes" id="UP001530293"/>
    </source>
</evidence>
<sequence>MYYADGITLSFKQNALDEVNWANKRTDLFGFSISHYHFDDELLQEGSQKILDNLNSAEEYLKENPPDGEDARDKFGTAVHTLQDFYAHSNWADIKTSSEDIHPDLGVRTLSNPPKTQKFCDDSTGGTLLENVTDITTGYFSLTSCHFFTPEEHTARSGIDGNLERIVVMDTTGSMSDDLDSVRNAVVNNIIDNEFVQSQNPLYILVEFNDPFVSPAYSYTDASSFLSGLNSLTVYGGGDCPEMSIRGILNAVKASLPGGTVLVFTDATAKEGFLTPQVRAEARRKNVVILFGLTGSCSPVDELYITLAEETGGQIFFGDRNLIGEIFAPLEDLIRGNHVTISRAMISLTGSESVVNVPVDDTLDNIAFSTSIYDGVIDYVTITRPDGSIVADSDPDVTISRLGSYNQIITVQDPIAGIWVLVVSGTGPATIIAQGNSDINMDYFQFVTSVAGRYEDMYIDIPGGNPIADGKNATALTRLEGPVASFTFEIVDTNGTVVNEAQELVNDVKAMHDEIVLTMNLPGKPFSVVARGITKAGIAFQRTALPVYVPQGIKVSFDELSRPVAIPEGSNTTVMFKVENYGTDTVFVDISITADNMAFLHGFDPSEAEIPHNSSKTINVLIAAPIGCTEGSLRLTAIATDDKLLGNSHTVVIADICKPLPTLSPTAVTSPSPTVRPTMAKSGKNKTKEPTSPSPTVPPTTAKPGQMVKKKTKKPTGPMAANSREEYGLFQ</sequence>
<gene>
    <name evidence="7" type="ORF">ACHAWU_008025</name>
</gene>
<dbReference type="InterPro" id="IPR036465">
    <property type="entry name" value="vWFA_dom_sf"/>
</dbReference>
<protein>
    <recommendedName>
        <fullName evidence="9">VWFA domain-containing protein</fullName>
    </recommendedName>
</protein>
<dbReference type="PANTHER" id="PTHR14905:SF7">
    <property type="entry name" value="VON WILLEBRAND FACTOR A DOMAIN-CONTAINING PROTEIN 7"/>
    <property type="match status" value="1"/>
</dbReference>
<dbReference type="Pfam" id="PF25106">
    <property type="entry name" value="VWA_4"/>
    <property type="match status" value="1"/>
</dbReference>
<dbReference type="Pfam" id="PF25107">
    <property type="entry name" value="VWA7_N"/>
    <property type="match status" value="1"/>
</dbReference>
<evidence type="ECO:0000259" key="6">
    <source>
        <dbReference type="Pfam" id="PF25107"/>
    </source>
</evidence>
<accession>A0ABD3MLG9</accession>
<evidence type="ECO:0000256" key="4">
    <source>
        <dbReference type="SAM" id="MobiDB-lite"/>
    </source>
</evidence>
<dbReference type="Proteomes" id="UP001530293">
    <property type="component" value="Unassembled WGS sequence"/>
</dbReference>
<dbReference type="PANTHER" id="PTHR14905">
    <property type="entry name" value="NG37"/>
    <property type="match status" value="1"/>
</dbReference>
<evidence type="ECO:0000259" key="5">
    <source>
        <dbReference type="Pfam" id="PF25106"/>
    </source>
</evidence>
<dbReference type="InterPro" id="IPR056861">
    <property type="entry name" value="HMCN1-like_VWA"/>
</dbReference>
<dbReference type="EMBL" id="JALLBG020000117">
    <property type="protein sequence ID" value="KAL3763703.1"/>
    <property type="molecule type" value="Genomic_DNA"/>
</dbReference>
<reference evidence="7 8" key="1">
    <citation type="submission" date="2024-10" db="EMBL/GenBank/DDBJ databases">
        <title>Updated reference genomes for cyclostephanoid diatoms.</title>
        <authorList>
            <person name="Roberts W.R."/>
            <person name="Alverson A.J."/>
        </authorList>
    </citation>
    <scope>NUCLEOTIDE SEQUENCE [LARGE SCALE GENOMIC DNA]</scope>
    <source>
        <strain evidence="7 8">AJA232-27</strain>
    </source>
</reference>
<feature type="compositionally biased region" description="Polar residues" evidence="4">
    <location>
        <begin position="663"/>
        <end position="675"/>
    </location>
</feature>
<organism evidence="7 8">
    <name type="scientific">Discostella pseudostelligera</name>
    <dbReference type="NCBI Taxonomy" id="259834"/>
    <lineage>
        <taxon>Eukaryota</taxon>
        <taxon>Sar</taxon>
        <taxon>Stramenopiles</taxon>
        <taxon>Ochrophyta</taxon>
        <taxon>Bacillariophyta</taxon>
        <taxon>Coscinodiscophyceae</taxon>
        <taxon>Thalassiosirophycidae</taxon>
        <taxon>Stephanodiscales</taxon>
        <taxon>Stephanodiscaceae</taxon>
        <taxon>Discostella</taxon>
    </lineage>
</organism>
<evidence type="ECO:0000256" key="1">
    <source>
        <dbReference type="ARBA" id="ARBA00004613"/>
    </source>
</evidence>
<evidence type="ECO:0000256" key="3">
    <source>
        <dbReference type="ARBA" id="ARBA00022729"/>
    </source>
</evidence>
<dbReference type="Gene3D" id="3.40.50.410">
    <property type="entry name" value="von Willebrand factor, type A domain"/>
    <property type="match status" value="1"/>
</dbReference>
<comment type="subcellular location">
    <subcellularLocation>
        <location evidence="1">Secreted</location>
    </subcellularLocation>
</comment>
<proteinExistence type="predicted"/>
<feature type="domain" description="VWA7 N-terminal" evidence="6">
    <location>
        <begin position="13"/>
        <end position="150"/>
    </location>
</feature>